<proteinExistence type="predicted"/>
<evidence type="ECO:0000313" key="2">
    <source>
        <dbReference type="EMBL" id="GAG20577.1"/>
    </source>
</evidence>
<dbReference type="EMBL" id="BARS01031653">
    <property type="protein sequence ID" value="GAG20577.1"/>
    <property type="molecule type" value="Genomic_DNA"/>
</dbReference>
<accession>X0WBJ3</accession>
<comment type="caution">
    <text evidence="2">The sequence shown here is derived from an EMBL/GenBank/DDBJ whole genome shotgun (WGS) entry which is preliminary data.</text>
</comment>
<feature type="region of interest" description="Disordered" evidence="1">
    <location>
        <begin position="172"/>
        <end position="200"/>
    </location>
</feature>
<evidence type="ECO:0000256" key="1">
    <source>
        <dbReference type="SAM" id="MobiDB-lite"/>
    </source>
</evidence>
<reference evidence="2" key="1">
    <citation type="journal article" date="2014" name="Front. Microbiol.">
        <title>High frequency of phylogenetically diverse reductive dehalogenase-homologous genes in deep subseafloor sedimentary metagenomes.</title>
        <authorList>
            <person name="Kawai M."/>
            <person name="Futagami T."/>
            <person name="Toyoda A."/>
            <person name="Takaki Y."/>
            <person name="Nishi S."/>
            <person name="Hori S."/>
            <person name="Arai W."/>
            <person name="Tsubouchi T."/>
            <person name="Morono Y."/>
            <person name="Uchiyama I."/>
            <person name="Ito T."/>
            <person name="Fujiyama A."/>
            <person name="Inagaki F."/>
            <person name="Takami H."/>
        </authorList>
    </citation>
    <scope>NUCLEOTIDE SEQUENCE</scope>
    <source>
        <strain evidence="2">Expedition CK06-06</strain>
    </source>
</reference>
<organism evidence="2">
    <name type="scientific">marine sediment metagenome</name>
    <dbReference type="NCBI Taxonomy" id="412755"/>
    <lineage>
        <taxon>unclassified sequences</taxon>
        <taxon>metagenomes</taxon>
        <taxon>ecological metagenomes</taxon>
    </lineage>
</organism>
<gene>
    <name evidence="2" type="ORF">S01H1_49231</name>
</gene>
<name>X0WBJ3_9ZZZZ</name>
<feature type="non-terminal residue" evidence="2">
    <location>
        <position position="200"/>
    </location>
</feature>
<sequence length="200" mass="22136">MPKTLIKGHRYDTLVFMLLAGWDPFDIAKAMSLPVKLVEKYGNGEGPEAFNLIYDAYREKMFRATVGANFKFIEMSPEAYTRIEGTLKSKDERLANDNAWKIINRIAPPPPVEKPGVSVNVSMSHNTQVNTQILEATGELVKTFGELKSGPAVSYEKHLKRGSEALPQAVREAMDSQAETEVLEAEVVDVPEGGPKPDDD</sequence>
<protein>
    <submittedName>
        <fullName evidence="2">Uncharacterized protein</fullName>
    </submittedName>
</protein>
<dbReference type="AlphaFoldDB" id="X0WBJ3"/>